<feature type="region of interest" description="Disordered" evidence="6">
    <location>
        <begin position="302"/>
        <end position="401"/>
    </location>
</feature>
<dbReference type="PANTHER" id="PTHR47870">
    <property type="entry name" value="CYTOCHROME C-TYPE BIOGENESIS PROTEIN CCMH"/>
    <property type="match status" value="1"/>
</dbReference>
<keyword evidence="7" id="KW-0812">Transmembrane</keyword>
<sequence>MTTFWILAAGLAGLAVLFVVAPLLQAPKQPTDDRSDTDDSDADQAQMNLALFKQQLAELDADLASGKLDQTGYESARRDLERELLNDLGDRDPLTTGAAGPDSTSLAGRLPGPRITALALLFVIPLSAWALYALIGNQSIIPELERIAAAGSGPAQRGSNSELPPLEELVARLEQRLEQQPDDAEGWMMLGRTYFATGNRKGAQEALEKAYKLNPEDPMIVLAYAESIATNNDNQLEGRPAELISEALELDPENTTARWLAAMVAFQRGQFRSAATTWQRLLEATDPSTEEAAELRSLIEEAEQRAGVPPEARQLAQADTQDSSAAAEASGNSDAEPTPEQRSEPTTAPETTTPGGGQAADPAAAERTAEAPSAEMGSASAGQPQAQEQEQGSTSAADSGGLQVRAELDPALAGRYPPNTTVFIFARAASGPPMPLAVQRTTLGQLPVAVQLDDSMAMMPAMQLSNFPQVIVGARVSPSGQAMPRPGDLEGESGPVSNASDETIRILIDRVRR</sequence>
<dbReference type="SUPFAM" id="SSF48452">
    <property type="entry name" value="TPR-like"/>
    <property type="match status" value="1"/>
</dbReference>
<dbReference type="InterPro" id="IPR056413">
    <property type="entry name" value="TPR_CcmH_CycH"/>
</dbReference>
<reference evidence="10" key="1">
    <citation type="submission" date="2017-08" db="EMBL/GenBank/DDBJ databases">
        <authorList>
            <person name="Imhoff J.F."/>
            <person name="Rahn T."/>
            <person name="Kuenzel S."/>
            <person name="Neulinger S.C."/>
        </authorList>
    </citation>
    <scope>NUCLEOTIDE SEQUENCE</scope>
    <source>
        <strain evidence="10">DSM 11080</strain>
    </source>
</reference>
<dbReference type="InterPro" id="IPR011990">
    <property type="entry name" value="TPR-like_helical_dom_sf"/>
</dbReference>
<protein>
    <submittedName>
        <fullName evidence="10">C-type cytochrome biogenesis protein CcmI</fullName>
    </submittedName>
</protein>
<dbReference type="InterPro" id="IPR051263">
    <property type="entry name" value="C-type_cytochrome_biogenesis"/>
</dbReference>
<evidence type="ECO:0000259" key="8">
    <source>
        <dbReference type="Pfam" id="PF23892"/>
    </source>
</evidence>
<evidence type="ECO:0000256" key="1">
    <source>
        <dbReference type="ARBA" id="ARBA00004196"/>
    </source>
</evidence>
<dbReference type="GO" id="GO:0030313">
    <property type="term" value="C:cell envelope"/>
    <property type="evidence" value="ECO:0007669"/>
    <property type="project" value="UniProtKB-SubCell"/>
</dbReference>
<accession>A0AAJ0U2C7</accession>
<feature type="region of interest" description="Disordered" evidence="6">
    <location>
        <begin position="86"/>
        <end position="106"/>
    </location>
</feature>
<evidence type="ECO:0000256" key="7">
    <source>
        <dbReference type="SAM" id="Phobius"/>
    </source>
</evidence>
<dbReference type="PROSITE" id="PS50005">
    <property type="entry name" value="TPR"/>
    <property type="match status" value="1"/>
</dbReference>
<keyword evidence="7" id="KW-0472">Membrane</keyword>
<keyword evidence="11" id="KW-1185">Reference proteome</keyword>
<dbReference type="RefSeq" id="WP_200345174.1">
    <property type="nucleotide sequence ID" value="NZ_NRSJ01000006.1"/>
</dbReference>
<dbReference type="Pfam" id="PF23892">
    <property type="entry name" value="Ig_CycH"/>
    <property type="match status" value="1"/>
</dbReference>
<dbReference type="GO" id="GO:0005886">
    <property type="term" value="C:plasma membrane"/>
    <property type="evidence" value="ECO:0007669"/>
    <property type="project" value="TreeGrafter"/>
</dbReference>
<evidence type="ECO:0000256" key="3">
    <source>
        <dbReference type="ARBA" id="ARBA00022748"/>
    </source>
</evidence>
<dbReference type="Proteomes" id="UP001296776">
    <property type="component" value="Unassembled WGS sequence"/>
</dbReference>
<dbReference type="Gene3D" id="1.25.40.10">
    <property type="entry name" value="Tetratricopeptide repeat domain"/>
    <property type="match status" value="1"/>
</dbReference>
<evidence type="ECO:0000256" key="5">
    <source>
        <dbReference type="PROSITE-ProRule" id="PRU00339"/>
    </source>
</evidence>
<gene>
    <name evidence="10" type="primary">ccmI</name>
    <name evidence="10" type="ORF">CKO40_05455</name>
</gene>
<feature type="repeat" description="TPR" evidence="5">
    <location>
        <begin position="184"/>
        <end position="217"/>
    </location>
</feature>
<dbReference type="Pfam" id="PF23914">
    <property type="entry name" value="TPR_CcmH_CycH"/>
    <property type="match status" value="1"/>
</dbReference>
<keyword evidence="3" id="KW-0201">Cytochrome c-type biogenesis</keyword>
<evidence type="ECO:0000256" key="2">
    <source>
        <dbReference type="ARBA" id="ARBA00022737"/>
    </source>
</evidence>
<feature type="domain" description="Cytochrome c-type biogenesis protein H Ig-like" evidence="8">
    <location>
        <begin position="402"/>
        <end position="509"/>
    </location>
</feature>
<feature type="region of interest" description="Disordered" evidence="6">
    <location>
        <begin position="481"/>
        <end position="501"/>
    </location>
</feature>
<comment type="subcellular location">
    <subcellularLocation>
        <location evidence="1">Cell envelope</location>
    </subcellularLocation>
</comment>
<reference evidence="10" key="2">
    <citation type="journal article" date="2020" name="Microorganisms">
        <title>Osmotic Adaptation and Compatible Solute Biosynthesis of Phototrophic Bacteria as Revealed from Genome Analyses.</title>
        <authorList>
            <person name="Imhoff J.F."/>
            <person name="Rahn T."/>
            <person name="Kunzel S."/>
            <person name="Keller A."/>
            <person name="Neulinger S.C."/>
        </authorList>
    </citation>
    <scope>NUCLEOTIDE SEQUENCE</scope>
    <source>
        <strain evidence="10">DSM 11080</strain>
    </source>
</reference>
<feature type="compositionally biased region" description="Low complexity" evidence="6">
    <location>
        <begin position="344"/>
        <end position="393"/>
    </location>
</feature>
<dbReference type="PANTHER" id="PTHR47870:SF1">
    <property type="entry name" value="CYTOCHROME C-TYPE BIOGENESIS PROTEIN CCMH"/>
    <property type="match status" value="1"/>
</dbReference>
<dbReference type="EMBL" id="NRSJ01000006">
    <property type="protein sequence ID" value="MBK1704004.1"/>
    <property type="molecule type" value="Genomic_DNA"/>
</dbReference>
<dbReference type="InterPro" id="IPR017560">
    <property type="entry name" value="Cyt_c_biogenesis_CcmI"/>
</dbReference>
<dbReference type="NCBIfam" id="TIGR03142">
    <property type="entry name" value="cytochro_ccmI"/>
    <property type="match status" value="1"/>
</dbReference>
<feature type="domain" description="Cytochrome c-type biogenesis protein H TPR" evidence="9">
    <location>
        <begin position="166"/>
        <end position="289"/>
    </location>
</feature>
<feature type="transmembrane region" description="Helical" evidence="7">
    <location>
        <begin position="6"/>
        <end position="24"/>
    </location>
</feature>
<dbReference type="SMART" id="SM00028">
    <property type="entry name" value="TPR"/>
    <property type="match status" value="1"/>
</dbReference>
<evidence type="ECO:0000313" key="11">
    <source>
        <dbReference type="Proteomes" id="UP001296776"/>
    </source>
</evidence>
<organism evidence="10 11">
    <name type="scientific">Halochromatium glycolicum</name>
    <dbReference type="NCBI Taxonomy" id="85075"/>
    <lineage>
        <taxon>Bacteria</taxon>
        <taxon>Pseudomonadati</taxon>
        <taxon>Pseudomonadota</taxon>
        <taxon>Gammaproteobacteria</taxon>
        <taxon>Chromatiales</taxon>
        <taxon>Chromatiaceae</taxon>
        <taxon>Halochromatium</taxon>
    </lineage>
</organism>
<name>A0AAJ0U2C7_9GAMM</name>
<evidence type="ECO:0000256" key="6">
    <source>
        <dbReference type="SAM" id="MobiDB-lite"/>
    </source>
</evidence>
<feature type="compositionally biased region" description="Low complexity" evidence="6">
    <location>
        <begin position="316"/>
        <end position="330"/>
    </location>
</feature>
<proteinExistence type="predicted"/>
<dbReference type="AlphaFoldDB" id="A0AAJ0U2C7"/>
<keyword evidence="2" id="KW-0677">Repeat</keyword>
<evidence type="ECO:0000259" key="9">
    <source>
        <dbReference type="Pfam" id="PF23914"/>
    </source>
</evidence>
<comment type="caution">
    <text evidence="10">The sequence shown here is derived from an EMBL/GenBank/DDBJ whole genome shotgun (WGS) entry which is preliminary data.</text>
</comment>
<dbReference type="InterPro" id="IPR056412">
    <property type="entry name" value="Ig_CycH"/>
</dbReference>
<dbReference type="InterPro" id="IPR019734">
    <property type="entry name" value="TPR_rpt"/>
</dbReference>
<keyword evidence="7" id="KW-1133">Transmembrane helix</keyword>
<feature type="transmembrane region" description="Helical" evidence="7">
    <location>
        <begin position="115"/>
        <end position="135"/>
    </location>
</feature>
<keyword evidence="4 5" id="KW-0802">TPR repeat</keyword>
<dbReference type="GO" id="GO:0017004">
    <property type="term" value="P:cytochrome complex assembly"/>
    <property type="evidence" value="ECO:0007669"/>
    <property type="project" value="UniProtKB-KW"/>
</dbReference>
<evidence type="ECO:0000313" key="10">
    <source>
        <dbReference type="EMBL" id="MBK1704004.1"/>
    </source>
</evidence>
<evidence type="ECO:0000256" key="4">
    <source>
        <dbReference type="ARBA" id="ARBA00022803"/>
    </source>
</evidence>